<dbReference type="SUPFAM" id="SSF51197">
    <property type="entry name" value="Clavaminate synthase-like"/>
    <property type="match status" value="1"/>
</dbReference>
<reference evidence="7 8" key="1">
    <citation type="journal article" date="2021" name="Sci. Rep.">
        <title>The genome of the diatom Chaetoceros tenuissimus carries an ancient integrated fragment of an extant virus.</title>
        <authorList>
            <person name="Hongo Y."/>
            <person name="Kimura K."/>
            <person name="Takaki Y."/>
            <person name="Yoshida Y."/>
            <person name="Baba S."/>
            <person name="Kobayashi G."/>
            <person name="Nagasaki K."/>
            <person name="Hano T."/>
            <person name="Tomaru Y."/>
        </authorList>
    </citation>
    <scope>NUCLEOTIDE SEQUENCE [LARGE SCALE GENOMIC DNA]</scope>
    <source>
        <strain evidence="7 8">NIES-3715</strain>
    </source>
</reference>
<dbReference type="InterPro" id="IPR045054">
    <property type="entry name" value="P4HA-like"/>
</dbReference>
<dbReference type="InterPro" id="IPR044862">
    <property type="entry name" value="Pro_4_hyd_alph_FE2OG_OXY"/>
</dbReference>
<evidence type="ECO:0000259" key="6">
    <source>
        <dbReference type="SMART" id="SM00702"/>
    </source>
</evidence>
<evidence type="ECO:0000313" key="7">
    <source>
        <dbReference type="EMBL" id="GFH53238.1"/>
    </source>
</evidence>
<dbReference type="Pfam" id="PF13640">
    <property type="entry name" value="2OG-FeII_Oxy_3"/>
    <property type="match status" value="1"/>
</dbReference>
<evidence type="ECO:0000313" key="8">
    <source>
        <dbReference type="Proteomes" id="UP001054902"/>
    </source>
</evidence>
<evidence type="ECO:0000256" key="1">
    <source>
        <dbReference type="ARBA" id="ARBA00001961"/>
    </source>
</evidence>
<dbReference type="PANTHER" id="PTHR10869">
    <property type="entry name" value="PROLYL 4-HYDROXYLASE ALPHA SUBUNIT"/>
    <property type="match status" value="1"/>
</dbReference>
<dbReference type="GO" id="GO:0005506">
    <property type="term" value="F:iron ion binding"/>
    <property type="evidence" value="ECO:0007669"/>
    <property type="project" value="InterPro"/>
</dbReference>
<dbReference type="AlphaFoldDB" id="A0AAD3H7V5"/>
<dbReference type="Proteomes" id="UP001054902">
    <property type="component" value="Unassembled WGS sequence"/>
</dbReference>
<evidence type="ECO:0000256" key="5">
    <source>
        <dbReference type="ARBA" id="ARBA00023004"/>
    </source>
</evidence>
<name>A0AAD3H7V5_9STRA</name>
<keyword evidence="4" id="KW-0560">Oxidoreductase</keyword>
<dbReference type="EMBL" id="BLLK01000046">
    <property type="protein sequence ID" value="GFH53238.1"/>
    <property type="molecule type" value="Genomic_DNA"/>
</dbReference>
<keyword evidence="5" id="KW-0408">Iron</keyword>
<evidence type="ECO:0000256" key="3">
    <source>
        <dbReference type="ARBA" id="ARBA00022964"/>
    </source>
</evidence>
<dbReference type="GO" id="GO:0031418">
    <property type="term" value="F:L-ascorbic acid binding"/>
    <property type="evidence" value="ECO:0007669"/>
    <property type="project" value="InterPro"/>
</dbReference>
<proteinExistence type="predicted"/>
<keyword evidence="3" id="KW-0223">Dioxygenase</keyword>
<dbReference type="InterPro" id="IPR006620">
    <property type="entry name" value="Pro_4_hyd_alph"/>
</dbReference>
<keyword evidence="2" id="KW-0479">Metal-binding</keyword>
<evidence type="ECO:0000256" key="2">
    <source>
        <dbReference type="ARBA" id="ARBA00022723"/>
    </source>
</evidence>
<protein>
    <recommendedName>
        <fullName evidence="6">Prolyl 4-hydroxylase alpha subunit domain-containing protein</fullName>
    </recommendedName>
</protein>
<accession>A0AAD3H7V5</accession>
<dbReference type="SMART" id="SM00702">
    <property type="entry name" value="P4Hc"/>
    <property type="match status" value="1"/>
</dbReference>
<comment type="caution">
    <text evidence="7">The sequence shown here is derived from an EMBL/GenBank/DDBJ whole genome shotgun (WGS) entry which is preliminary data.</text>
</comment>
<dbReference type="GO" id="GO:0005783">
    <property type="term" value="C:endoplasmic reticulum"/>
    <property type="evidence" value="ECO:0007669"/>
    <property type="project" value="TreeGrafter"/>
</dbReference>
<organism evidence="7 8">
    <name type="scientific">Chaetoceros tenuissimus</name>
    <dbReference type="NCBI Taxonomy" id="426638"/>
    <lineage>
        <taxon>Eukaryota</taxon>
        <taxon>Sar</taxon>
        <taxon>Stramenopiles</taxon>
        <taxon>Ochrophyta</taxon>
        <taxon>Bacillariophyta</taxon>
        <taxon>Coscinodiscophyceae</taxon>
        <taxon>Chaetocerotophycidae</taxon>
        <taxon>Chaetocerotales</taxon>
        <taxon>Chaetocerotaceae</taxon>
        <taxon>Chaetoceros</taxon>
    </lineage>
</organism>
<feature type="domain" description="Prolyl 4-hydroxylase alpha subunit" evidence="6">
    <location>
        <begin position="65"/>
        <end position="246"/>
    </location>
</feature>
<gene>
    <name evidence="7" type="ORF">CTEN210_09714</name>
</gene>
<dbReference type="Gene3D" id="2.60.120.620">
    <property type="entry name" value="q2cbj1_9rhob like domain"/>
    <property type="match status" value="1"/>
</dbReference>
<comment type="cofactor">
    <cofactor evidence="1">
        <name>L-ascorbate</name>
        <dbReference type="ChEBI" id="CHEBI:38290"/>
    </cofactor>
</comment>
<sequence length="252" mass="28305">MLSAFAGKIYKARMFRTPPRTRKNQVFKVDYSSSHKLVDCIDRISNEEAPSAGKITVPNTQGGSKICLVLNNVLSENECSRIIERSEDTGYKQALVNIGVGEVLDSDYRNSDRCIIDDVEFAQILFERIKPFLPTSMHGNWKLSGLNERMRILKYGKGNFFAPHSDGCYYPNVRKRSFHTAMIYLNEGGGADFSGGTTNFVAGHFDESKSEVVPKTGSVLVFDHVLRHEGAKVDSGRKYAIRSDVMYECDEH</sequence>
<keyword evidence="8" id="KW-1185">Reference proteome</keyword>
<dbReference type="PANTHER" id="PTHR10869:SF241">
    <property type="entry name" value="FE2OG DIOXYGENASE DOMAIN-CONTAINING PROTEIN"/>
    <property type="match status" value="1"/>
</dbReference>
<dbReference type="GO" id="GO:0004656">
    <property type="term" value="F:procollagen-proline 4-dioxygenase activity"/>
    <property type="evidence" value="ECO:0007669"/>
    <property type="project" value="TreeGrafter"/>
</dbReference>
<evidence type="ECO:0000256" key="4">
    <source>
        <dbReference type="ARBA" id="ARBA00023002"/>
    </source>
</evidence>